<dbReference type="AlphaFoldDB" id="A0A4Z0YJJ3"/>
<dbReference type="GO" id="GO:0050661">
    <property type="term" value="F:NADP binding"/>
    <property type="evidence" value="ECO:0007669"/>
    <property type="project" value="InterPro"/>
</dbReference>
<dbReference type="PANTHER" id="PTHR22981">
    <property type="entry name" value="3-HYDROXYISOBUTYRATE DEHYDROGENASE-RELATED"/>
    <property type="match status" value="1"/>
</dbReference>
<dbReference type="SUPFAM" id="SSF48179">
    <property type="entry name" value="6-phosphogluconate dehydrogenase C-terminal domain-like"/>
    <property type="match status" value="1"/>
</dbReference>
<sequence length="318" mass="33967">MSLTTDPGIRYGFIGVGQMGWGMAMNLRQKLPKEAKMVICEISESRRNQFVQEAQTKGVVTVANSPREAAEQSDVVITMLPKGPHVRDVFTNKETGLLSASPRKTPIHFIDCSTIETATSVEIGKEVAKSKLGTFVDAPVSGGPNGSHAGTLAIMVGGSDEDWGQAEPILQMMGKNIFHCGPLSAGLATKQINNYLGAVCTVGVCEAMNMGVKYGLDPKKLADVINVSSGRCYNSLDQNPVKGVTPGAASEKDFVGGFSVELCKGVLDMAVALGEQVGAQSVLSDRVLAIYDKALKDERTRGRDSRSIYRFFADDDVL</sequence>
<gene>
    <name evidence="11" type="ORF">E0Z10_g4261</name>
</gene>
<comment type="catalytic activity">
    <reaction evidence="7">
        <text>3-hydroxy-2-methylpropanoate + NAD(+) = 2-methyl-3-oxopropanoate + NADH + H(+)</text>
        <dbReference type="Rhea" id="RHEA:17681"/>
        <dbReference type="ChEBI" id="CHEBI:11805"/>
        <dbReference type="ChEBI" id="CHEBI:15378"/>
        <dbReference type="ChEBI" id="CHEBI:57540"/>
        <dbReference type="ChEBI" id="CHEBI:57700"/>
        <dbReference type="ChEBI" id="CHEBI:57945"/>
        <dbReference type="EC" id="1.1.1.31"/>
    </reaction>
</comment>
<dbReference type="GO" id="GO:0008442">
    <property type="term" value="F:3-hydroxyisobutyrate dehydrogenase activity"/>
    <property type="evidence" value="ECO:0007669"/>
    <property type="project" value="UniProtKB-EC"/>
</dbReference>
<dbReference type="EMBL" id="SKBN01000066">
    <property type="protein sequence ID" value="TGJ84479.1"/>
    <property type="molecule type" value="Genomic_DNA"/>
</dbReference>
<dbReference type="SUPFAM" id="SSF51735">
    <property type="entry name" value="NAD(P)-binding Rossmann-fold domains"/>
    <property type="match status" value="1"/>
</dbReference>
<dbReference type="GO" id="GO:0006574">
    <property type="term" value="P:L-valine catabolic process"/>
    <property type="evidence" value="ECO:0007669"/>
    <property type="project" value="TreeGrafter"/>
</dbReference>
<evidence type="ECO:0000256" key="4">
    <source>
        <dbReference type="ARBA" id="ARBA00022456"/>
    </source>
</evidence>
<name>A0A4Z0YJJ3_9PEZI</name>
<evidence type="ECO:0000256" key="5">
    <source>
        <dbReference type="ARBA" id="ARBA00023002"/>
    </source>
</evidence>
<dbReference type="Gene3D" id="3.40.50.720">
    <property type="entry name" value="NAD(P)-binding Rossmann-like Domain"/>
    <property type="match status" value="1"/>
</dbReference>
<feature type="domain" description="6-phosphogluconate dehydrogenase NADP-binding" evidence="9">
    <location>
        <begin position="11"/>
        <end position="181"/>
    </location>
</feature>
<dbReference type="GO" id="GO:0005739">
    <property type="term" value="C:mitochondrion"/>
    <property type="evidence" value="ECO:0007669"/>
    <property type="project" value="TreeGrafter"/>
</dbReference>
<dbReference type="GO" id="GO:0051287">
    <property type="term" value="F:NAD binding"/>
    <property type="evidence" value="ECO:0007669"/>
    <property type="project" value="InterPro"/>
</dbReference>
<feature type="domain" description="3-hydroxyisobutyrate dehydrogenase-like NAD-binding" evidence="10">
    <location>
        <begin position="185"/>
        <end position="311"/>
    </location>
</feature>
<dbReference type="EC" id="1.1.1.31" evidence="3"/>
<evidence type="ECO:0000256" key="3">
    <source>
        <dbReference type="ARBA" id="ARBA00012991"/>
    </source>
</evidence>
<evidence type="ECO:0000259" key="9">
    <source>
        <dbReference type="Pfam" id="PF03446"/>
    </source>
</evidence>
<proteinExistence type="inferred from homology"/>
<dbReference type="InterPro" id="IPR008927">
    <property type="entry name" value="6-PGluconate_DH-like_C_sf"/>
</dbReference>
<dbReference type="InterPro" id="IPR036291">
    <property type="entry name" value="NAD(P)-bd_dom_sf"/>
</dbReference>
<keyword evidence="12" id="KW-1185">Reference proteome</keyword>
<comment type="similarity">
    <text evidence="2">Belongs to the HIBADH-related family. 3-hydroxyisobutyrate dehydrogenase subfamily.</text>
</comment>
<evidence type="ECO:0000256" key="1">
    <source>
        <dbReference type="ARBA" id="ARBA00005109"/>
    </source>
</evidence>
<dbReference type="OrthoDB" id="21615at2759"/>
<comment type="pathway">
    <text evidence="1">Amino-acid degradation; L-valine degradation.</text>
</comment>
<dbReference type="PANTHER" id="PTHR22981:SF7">
    <property type="entry name" value="3-HYDROXYISOBUTYRATE DEHYDROGENASE, MITOCHONDRIAL"/>
    <property type="match status" value="1"/>
</dbReference>
<keyword evidence="5" id="KW-0560">Oxidoreductase</keyword>
<dbReference type="Pfam" id="PF14833">
    <property type="entry name" value="NAD_binding_11"/>
    <property type="match status" value="1"/>
</dbReference>
<organism evidence="11 12">
    <name type="scientific">Xylaria hypoxylon</name>
    <dbReference type="NCBI Taxonomy" id="37992"/>
    <lineage>
        <taxon>Eukaryota</taxon>
        <taxon>Fungi</taxon>
        <taxon>Dikarya</taxon>
        <taxon>Ascomycota</taxon>
        <taxon>Pezizomycotina</taxon>
        <taxon>Sordariomycetes</taxon>
        <taxon>Xylariomycetidae</taxon>
        <taxon>Xylariales</taxon>
        <taxon>Xylariaceae</taxon>
        <taxon>Xylaria</taxon>
    </lineage>
</organism>
<evidence type="ECO:0000313" key="11">
    <source>
        <dbReference type="EMBL" id="TGJ84479.1"/>
    </source>
</evidence>
<keyword evidence="4" id="KW-0101">Branched-chain amino acid catabolism</keyword>
<dbReference type="Gene3D" id="1.10.1040.10">
    <property type="entry name" value="N-(1-d-carboxylethyl)-l-norvaline Dehydrogenase, domain 2"/>
    <property type="match status" value="1"/>
</dbReference>
<evidence type="ECO:0000313" key="12">
    <source>
        <dbReference type="Proteomes" id="UP000297716"/>
    </source>
</evidence>
<evidence type="ECO:0000259" key="10">
    <source>
        <dbReference type="Pfam" id="PF14833"/>
    </source>
</evidence>
<dbReference type="InterPro" id="IPR029154">
    <property type="entry name" value="HIBADH-like_NADP-bd"/>
</dbReference>
<dbReference type="STRING" id="37992.A0A4Z0YJJ3"/>
<accession>A0A4Z0YJJ3</accession>
<dbReference type="PIRSF" id="PIRSF000103">
    <property type="entry name" value="HIBADH"/>
    <property type="match status" value="1"/>
</dbReference>
<feature type="active site" evidence="8">
    <location>
        <position position="190"/>
    </location>
</feature>
<evidence type="ECO:0000256" key="2">
    <source>
        <dbReference type="ARBA" id="ARBA00006013"/>
    </source>
</evidence>
<dbReference type="InterPro" id="IPR013328">
    <property type="entry name" value="6PGD_dom2"/>
</dbReference>
<evidence type="ECO:0000256" key="6">
    <source>
        <dbReference type="ARBA" id="ARBA00023027"/>
    </source>
</evidence>
<keyword evidence="6" id="KW-0520">NAD</keyword>
<dbReference type="Proteomes" id="UP000297716">
    <property type="component" value="Unassembled WGS sequence"/>
</dbReference>
<dbReference type="InterPro" id="IPR006115">
    <property type="entry name" value="6PGDH_NADP-bd"/>
</dbReference>
<dbReference type="Pfam" id="PF03446">
    <property type="entry name" value="NAD_binding_2"/>
    <property type="match status" value="1"/>
</dbReference>
<evidence type="ECO:0000256" key="7">
    <source>
        <dbReference type="ARBA" id="ARBA00049197"/>
    </source>
</evidence>
<evidence type="ECO:0000256" key="8">
    <source>
        <dbReference type="PIRSR" id="PIRSR000103-1"/>
    </source>
</evidence>
<dbReference type="InterPro" id="IPR015815">
    <property type="entry name" value="HIBADH-related"/>
</dbReference>
<comment type="caution">
    <text evidence="11">The sequence shown here is derived from an EMBL/GenBank/DDBJ whole genome shotgun (WGS) entry which is preliminary data.</text>
</comment>
<reference evidence="11 12" key="1">
    <citation type="submission" date="2019-03" db="EMBL/GenBank/DDBJ databases">
        <title>Draft genome sequence of Xylaria hypoxylon DSM 108379, a ubiquitous saprotrophic-parasitic fungi on hardwood.</title>
        <authorList>
            <person name="Buettner E."/>
            <person name="Leonhardt S."/>
            <person name="Gebauer A.M."/>
            <person name="Liers C."/>
            <person name="Hofrichter M."/>
            <person name="Kellner H."/>
        </authorList>
    </citation>
    <scope>NUCLEOTIDE SEQUENCE [LARGE SCALE GENOMIC DNA]</scope>
    <source>
        <strain evidence="11 12">DSM 108379</strain>
    </source>
</reference>
<protein>
    <recommendedName>
        <fullName evidence="3">3-hydroxyisobutyrate dehydrogenase</fullName>
        <ecNumber evidence="3">1.1.1.31</ecNumber>
    </recommendedName>
</protein>